<dbReference type="AlphaFoldDB" id="A0A8H7PTP6"/>
<name>A0A8H7PTP6_MORIS</name>
<keyword evidence="1" id="KW-1133">Transmembrane helix</keyword>
<keyword evidence="3" id="KW-1185">Reference proteome</keyword>
<keyword evidence="1" id="KW-0472">Membrane</keyword>
<evidence type="ECO:0000313" key="3">
    <source>
        <dbReference type="Proteomes" id="UP000654370"/>
    </source>
</evidence>
<evidence type="ECO:0000313" key="2">
    <source>
        <dbReference type="EMBL" id="KAG2179056.1"/>
    </source>
</evidence>
<evidence type="ECO:0000256" key="1">
    <source>
        <dbReference type="SAM" id="Phobius"/>
    </source>
</evidence>
<keyword evidence="1" id="KW-0812">Transmembrane</keyword>
<protein>
    <submittedName>
        <fullName evidence="2">Uncharacterized protein</fullName>
    </submittedName>
</protein>
<proteinExistence type="predicted"/>
<organism evidence="2 3">
    <name type="scientific">Mortierella isabellina</name>
    <name type="common">Filamentous fungus</name>
    <name type="synonym">Umbelopsis isabellina</name>
    <dbReference type="NCBI Taxonomy" id="91625"/>
    <lineage>
        <taxon>Eukaryota</taxon>
        <taxon>Fungi</taxon>
        <taxon>Fungi incertae sedis</taxon>
        <taxon>Mucoromycota</taxon>
        <taxon>Mucoromycotina</taxon>
        <taxon>Umbelopsidomycetes</taxon>
        <taxon>Umbelopsidales</taxon>
        <taxon>Umbelopsidaceae</taxon>
        <taxon>Umbelopsis</taxon>
    </lineage>
</organism>
<dbReference type="OrthoDB" id="41532at2759"/>
<dbReference type="EMBL" id="JAEPQZ010000007">
    <property type="protein sequence ID" value="KAG2179056.1"/>
    <property type="molecule type" value="Genomic_DNA"/>
</dbReference>
<feature type="transmembrane region" description="Helical" evidence="1">
    <location>
        <begin position="70"/>
        <end position="92"/>
    </location>
</feature>
<gene>
    <name evidence="2" type="ORF">INT43_001905</name>
</gene>
<reference evidence="2" key="1">
    <citation type="submission" date="2020-12" db="EMBL/GenBank/DDBJ databases">
        <title>Metabolic potential, ecology and presence of endohyphal bacteria is reflected in genomic diversity of Mucoromycotina.</title>
        <authorList>
            <person name="Muszewska A."/>
            <person name="Okrasinska A."/>
            <person name="Steczkiewicz K."/>
            <person name="Drgas O."/>
            <person name="Orlowska M."/>
            <person name="Perlinska-Lenart U."/>
            <person name="Aleksandrzak-Piekarczyk T."/>
            <person name="Szatraj K."/>
            <person name="Zielenkiewicz U."/>
            <person name="Pilsyk S."/>
            <person name="Malc E."/>
            <person name="Mieczkowski P."/>
            <person name="Kruszewska J.S."/>
            <person name="Biernat P."/>
            <person name="Pawlowska J."/>
        </authorList>
    </citation>
    <scope>NUCLEOTIDE SEQUENCE</scope>
    <source>
        <strain evidence="2">WA0000067209</strain>
    </source>
</reference>
<comment type="caution">
    <text evidence="2">The sequence shown here is derived from an EMBL/GenBank/DDBJ whole genome shotgun (WGS) entry which is preliminary data.</text>
</comment>
<dbReference type="Proteomes" id="UP000654370">
    <property type="component" value="Unassembled WGS sequence"/>
</dbReference>
<feature type="transmembrane region" description="Helical" evidence="1">
    <location>
        <begin position="42"/>
        <end position="64"/>
    </location>
</feature>
<sequence>MDLRAYSDKDYDFVKSLYLKALSENTGKAVKSVMFQPRITRLLSLLLPAAGYMVFKGLTNFMLWSPQKSYAATLLSIGFVCLLIIASTYSMFAAGMKRSVTASFERDMADIPSSFDLKTINDGQSYHPISVSNRCKKLRDTEIGGLTKIPASWLWRDDG</sequence>
<accession>A0A8H7PTP6</accession>